<dbReference type="Gene3D" id="3.30.457.10">
    <property type="entry name" value="Copper amine oxidase-like, N-terminal domain"/>
    <property type="match status" value="1"/>
</dbReference>
<proteinExistence type="predicted"/>
<dbReference type="AlphaFoldDB" id="A0A0L6JUC2"/>
<reference evidence="3" key="1">
    <citation type="submission" date="2015-07" db="EMBL/GenBank/DDBJ databases">
        <title>Near-Complete Genome Sequence of the Cellulolytic Bacterium Bacteroides (Pseudobacteroides) cellulosolvens ATCC 35603.</title>
        <authorList>
            <person name="Dassa B."/>
            <person name="Utturkar S.M."/>
            <person name="Klingeman D.M."/>
            <person name="Hurt R.A."/>
            <person name="Keller M."/>
            <person name="Xu J."/>
            <person name="Reddy Y.H.K."/>
            <person name="Borovok I."/>
            <person name="Grinberg I.R."/>
            <person name="Lamed R."/>
            <person name="Zhivin O."/>
            <person name="Bayer E.A."/>
            <person name="Brown S.D."/>
        </authorList>
    </citation>
    <scope>NUCLEOTIDE SEQUENCE [LARGE SCALE GENOMIC DNA]</scope>
    <source>
        <strain evidence="3">DSM 2933</strain>
    </source>
</reference>
<keyword evidence="3" id="KW-1185">Reference proteome</keyword>
<name>A0A0L6JUC2_9FIRM</name>
<evidence type="ECO:0000313" key="3">
    <source>
        <dbReference type="Proteomes" id="UP000036923"/>
    </source>
</evidence>
<dbReference type="InterPro" id="IPR012854">
    <property type="entry name" value="Cu_amine_oxidase-like_N"/>
</dbReference>
<evidence type="ECO:0000259" key="1">
    <source>
        <dbReference type="Pfam" id="PF07833"/>
    </source>
</evidence>
<comment type="caution">
    <text evidence="2">The sequence shown here is derived from an EMBL/GenBank/DDBJ whole genome shotgun (WGS) entry which is preliminary data.</text>
</comment>
<protein>
    <submittedName>
        <fullName evidence="2">Copper amine oxidase-like domain-containing protein</fullName>
    </submittedName>
</protein>
<dbReference type="Pfam" id="PF07833">
    <property type="entry name" value="Cu_amine_oxidN1"/>
    <property type="match status" value="1"/>
</dbReference>
<dbReference type="SUPFAM" id="SSF55383">
    <property type="entry name" value="Copper amine oxidase, domain N"/>
    <property type="match status" value="1"/>
</dbReference>
<dbReference type="EMBL" id="LGTC01000001">
    <property type="protein sequence ID" value="KNY29456.1"/>
    <property type="molecule type" value="Genomic_DNA"/>
</dbReference>
<accession>A0A0L6JUC2</accession>
<organism evidence="2 3">
    <name type="scientific">Pseudobacteroides cellulosolvens ATCC 35603 = DSM 2933</name>
    <dbReference type="NCBI Taxonomy" id="398512"/>
    <lineage>
        <taxon>Bacteria</taxon>
        <taxon>Bacillati</taxon>
        <taxon>Bacillota</taxon>
        <taxon>Clostridia</taxon>
        <taxon>Eubacteriales</taxon>
        <taxon>Oscillospiraceae</taxon>
        <taxon>Pseudobacteroides</taxon>
    </lineage>
</organism>
<feature type="domain" description="Copper amine oxidase-like N-terminal" evidence="1">
    <location>
        <begin position="39"/>
        <end position="150"/>
    </location>
</feature>
<dbReference type="eggNOG" id="COG3858">
    <property type="taxonomic scope" value="Bacteria"/>
</dbReference>
<sequence precursor="true">MNIFKRISFALLIVFVFIIVEKSYAKDNIIEEPNLKVIIHGNIIDFSDVPIIKNGKTLLPLRQALTSLGIQNDDKHIIWNSSERSVTASNDKTKVYIKTNSLIGYINNVKTDLDAAPVIYNGKTYIPIRFIAKSFNKQITWDNKSKSIFIYDEAKVNKAKKVVNEAEDKLQSLSKYKYIETLNSNSKWGYWVNRYEVDKLKNINHSILEVYMKKGDKDWMEFNEIYLVGDNYYIKTKDNNNSSMSETHWEKRNITSQEKQTQDKTRQLLSKLSQVYFYGLNITENEEEYMLKGFTGNPIEGHESPDSNSRIEITITIDKKSKIYKEINIRQIGKNSAHYEHPEEKYNLEYNTKYLDVSENFEIQLPNNLPN</sequence>
<dbReference type="STRING" id="398512.Bccel_4730"/>
<gene>
    <name evidence="2" type="ORF">Bccel_4730</name>
</gene>
<evidence type="ECO:0000313" key="2">
    <source>
        <dbReference type="EMBL" id="KNY29456.1"/>
    </source>
</evidence>
<dbReference type="RefSeq" id="WP_036935540.1">
    <property type="nucleotide sequence ID" value="NZ_JQKC01000001.1"/>
</dbReference>
<dbReference type="Proteomes" id="UP000036923">
    <property type="component" value="Unassembled WGS sequence"/>
</dbReference>
<dbReference type="InterPro" id="IPR036582">
    <property type="entry name" value="Mao_N_sf"/>
</dbReference>
<dbReference type="OrthoDB" id="2666280at2"/>